<dbReference type="GeneID" id="19466875"/>
<sequence length="297" mass="33118">MSQPPQRMVEDSTQIQHRHKPATGDDPHRKDRAVMRGDEGRVVGVKGKRNLLVVLKIGWEKLRRFDERDSIHGDDESDTSSSDWSVQRREELLRDAEMQRAILRSESPEVDDAWCNLFTGGLRQSSESDAARCSDLVGAVPSMTQSPETSVHRPTTSAHTSPEDHSSPEREHIVSNKVSDTTQTVLSSSTLLAQRVENLEKVVYGNQSSGTYAYRPNTHDHTSLLPSHTSKYISPYPTKPTSNPIAYTSPPPATSPKSTQPLQSVLHELENASQATIRARKKYDEVSAKGMLELQRV</sequence>
<feature type="region of interest" description="Disordered" evidence="1">
    <location>
        <begin position="140"/>
        <end position="171"/>
    </location>
</feature>
<accession>S3D6C9</accession>
<dbReference type="RefSeq" id="XP_008080701.1">
    <property type="nucleotide sequence ID" value="XM_008082510.1"/>
</dbReference>
<evidence type="ECO:0000256" key="1">
    <source>
        <dbReference type="SAM" id="MobiDB-lite"/>
    </source>
</evidence>
<feature type="compositionally biased region" description="Basic and acidic residues" evidence="1">
    <location>
        <begin position="22"/>
        <end position="39"/>
    </location>
</feature>
<dbReference type="HOGENOM" id="CLU_937050_0_0_1"/>
<feature type="compositionally biased region" description="Polar residues" evidence="1">
    <location>
        <begin position="142"/>
        <end position="160"/>
    </location>
</feature>
<gene>
    <name evidence="2" type="ORF">GLAREA_07823</name>
</gene>
<reference evidence="2 3" key="1">
    <citation type="journal article" date="2013" name="BMC Genomics">
        <title>Genomics-driven discovery of the pneumocandin biosynthetic gene cluster in the fungus Glarea lozoyensis.</title>
        <authorList>
            <person name="Chen L."/>
            <person name="Yue Q."/>
            <person name="Zhang X."/>
            <person name="Xiang M."/>
            <person name="Wang C."/>
            <person name="Li S."/>
            <person name="Che Y."/>
            <person name="Ortiz-Lopez F.J."/>
            <person name="Bills G.F."/>
            <person name="Liu X."/>
            <person name="An Z."/>
        </authorList>
    </citation>
    <scope>NUCLEOTIDE SEQUENCE [LARGE SCALE GENOMIC DNA]</scope>
    <source>
        <strain evidence="3">ATCC 20868 / MF5171</strain>
    </source>
</reference>
<dbReference type="KEGG" id="glz:GLAREA_07823"/>
<evidence type="ECO:0000313" key="3">
    <source>
        <dbReference type="Proteomes" id="UP000016922"/>
    </source>
</evidence>
<proteinExistence type="predicted"/>
<protein>
    <submittedName>
        <fullName evidence="2">Uncharacterized protein</fullName>
    </submittedName>
</protein>
<feature type="compositionally biased region" description="Polar residues" evidence="1">
    <location>
        <begin position="1"/>
        <end position="15"/>
    </location>
</feature>
<feature type="region of interest" description="Disordered" evidence="1">
    <location>
        <begin position="1"/>
        <end position="39"/>
    </location>
</feature>
<name>S3D6C9_GLAL2</name>
<organism evidence="2 3">
    <name type="scientific">Glarea lozoyensis (strain ATCC 20868 / MF5171)</name>
    <dbReference type="NCBI Taxonomy" id="1116229"/>
    <lineage>
        <taxon>Eukaryota</taxon>
        <taxon>Fungi</taxon>
        <taxon>Dikarya</taxon>
        <taxon>Ascomycota</taxon>
        <taxon>Pezizomycotina</taxon>
        <taxon>Leotiomycetes</taxon>
        <taxon>Helotiales</taxon>
        <taxon>Helotiaceae</taxon>
        <taxon>Glarea</taxon>
    </lineage>
</organism>
<dbReference type="AlphaFoldDB" id="S3D6C9"/>
<dbReference type="Proteomes" id="UP000016922">
    <property type="component" value="Unassembled WGS sequence"/>
</dbReference>
<feature type="compositionally biased region" description="Basic and acidic residues" evidence="1">
    <location>
        <begin position="161"/>
        <end position="171"/>
    </location>
</feature>
<evidence type="ECO:0000313" key="2">
    <source>
        <dbReference type="EMBL" id="EPE32689.1"/>
    </source>
</evidence>
<keyword evidence="3" id="KW-1185">Reference proteome</keyword>
<dbReference type="EMBL" id="KE145359">
    <property type="protein sequence ID" value="EPE32689.1"/>
    <property type="molecule type" value="Genomic_DNA"/>
</dbReference>